<name>J0CXP7_AURST</name>
<dbReference type="eggNOG" id="ENOG502S3WN">
    <property type="taxonomic scope" value="Eukaryota"/>
</dbReference>
<evidence type="ECO:0008006" key="3">
    <source>
        <dbReference type="Google" id="ProtNLM"/>
    </source>
</evidence>
<protein>
    <recommendedName>
        <fullName evidence="3">Spherulation-specific family 4</fullName>
    </recommendedName>
</protein>
<feature type="non-terminal residue" evidence="1">
    <location>
        <position position="126"/>
    </location>
</feature>
<dbReference type="PANTHER" id="PTHR35040:SF9">
    <property type="entry name" value="4-LIKE CELL SURFACE PROTEIN, PUTATIVE (AFU_ORTHOLOGUE AFUA_4G14080)-RELATED"/>
    <property type="match status" value="1"/>
</dbReference>
<feature type="non-terminal residue" evidence="1">
    <location>
        <position position="1"/>
    </location>
</feature>
<dbReference type="Proteomes" id="UP000006514">
    <property type="component" value="Unassembled WGS sequence"/>
</dbReference>
<dbReference type="InterPro" id="IPR021986">
    <property type="entry name" value="Spherulin4"/>
</dbReference>
<dbReference type="AlphaFoldDB" id="J0CXP7"/>
<keyword evidence="2" id="KW-1185">Reference proteome</keyword>
<organism evidence="1 2">
    <name type="scientific">Auricularia subglabra (strain TFB-10046 / SS5)</name>
    <name type="common">White-rot fungus</name>
    <name type="synonym">Auricularia delicata (strain TFB10046)</name>
    <dbReference type="NCBI Taxonomy" id="717982"/>
    <lineage>
        <taxon>Eukaryota</taxon>
        <taxon>Fungi</taxon>
        <taxon>Dikarya</taxon>
        <taxon>Basidiomycota</taxon>
        <taxon>Agaricomycotina</taxon>
        <taxon>Agaricomycetes</taxon>
        <taxon>Auriculariales</taxon>
        <taxon>Auriculariaceae</taxon>
        <taxon>Auricularia</taxon>
    </lineage>
</organism>
<dbReference type="KEGG" id="adl:AURDEDRAFT_47624"/>
<dbReference type="EMBL" id="JH687884">
    <property type="protein sequence ID" value="EJD35617.1"/>
    <property type="molecule type" value="Genomic_DNA"/>
</dbReference>
<accession>J0CXP7</accession>
<evidence type="ECO:0000313" key="2">
    <source>
        <dbReference type="Proteomes" id="UP000006514"/>
    </source>
</evidence>
<reference evidence="2" key="1">
    <citation type="journal article" date="2012" name="Science">
        <title>The Paleozoic origin of enzymatic lignin decomposition reconstructed from 31 fungal genomes.</title>
        <authorList>
            <person name="Floudas D."/>
            <person name="Binder M."/>
            <person name="Riley R."/>
            <person name="Barry K."/>
            <person name="Blanchette R.A."/>
            <person name="Henrissat B."/>
            <person name="Martinez A.T."/>
            <person name="Otillar R."/>
            <person name="Spatafora J.W."/>
            <person name="Yadav J.S."/>
            <person name="Aerts A."/>
            <person name="Benoit I."/>
            <person name="Boyd A."/>
            <person name="Carlson A."/>
            <person name="Copeland A."/>
            <person name="Coutinho P.M."/>
            <person name="de Vries R.P."/>
            <person name="Ferreira P."/>
            <person name="Findley K."/>
            <person name="Foster B."/>
            <person name="Gaskell J."/>
            <person name="Glotzer D."/>
            <person name="Gorecki P."/>
            <person name="Heitman J."/>
            <person name="Hesse C."/>
            <person name="Hori C."/>
            <person name="Igarashi K."/>
            <person name="Jurgens J.A."/>
            <person name="Kallen N."/>
            <person name="Kersten P."/>
            <person name="Kohler A."/>
            <person name="Kuees U."/>
            <person name="Kumar T.K.A."/>
            <person name="Kuo A."/>
            <person name="LaButti K."/>
            <person name="Larrondo L.F."/>
            <person name="Lindquist E."/>
            <person name="Ling A."/>
            <person name="Lombard V."/>
            <person name="Lucas S."/>
            <person name="Lundell T."/>
            <person name="Martin R."/>
            <person name="McLaughlin D.J."/>
            <person name="Morgenstern I."/>
            <person name="Morin E."/>
            <person name="Murat C."/>
            <person name="Nagy L.G."/>
            <person name="Nolan M."/>
            <person name="Ohm R.A."/>
            <person name="Patyshakuliyeva A."/>
            <person name="Rokas A."/>
            <person name="Ruiz-Duenas F.J."/>
            <person name="Sabat G."/>
            <person name="Salamov A."/>
            <person name="Samejima M."/>
            <person name="Schmutz J."/>
            <person name="Slot J.C."/>
            <person name="St John F."/>
            <person name="Stenlid J."/>
            <person name="Sun H."/>
            <person name="Sun S."/>
            <person name="Syed K."/>
            <person name="Tsang A."/>
            <person name="Wiebenga A."/>
            <person name="Young D."/>
            <person name="Pisabarro A."/>
            <person name="Eastwood D.C."/>
            <person name="Martin F."/>
            <person name="Cullen D."/>
            <person name="Grigoriev I.V."/>
            <person name="Hibbett D.S."/>
        </authorList>
    </citation>
    <scope>NUCLEOTIDE SEQUENCE [LARGE SCALE GENOMIC DNA]</scope>
    <source>
        <strain evidence="2">TFB10046</strain>
    </source>
</reference>
<dbReference type="PANTHER" id="PTHR35040">
    <property type="match status" value="1"/>
</dbReference>
<sequence length="126" mass="13810">VLFPLYIYPKNCQVSRDICAWKPLYDSLDAYPTLQFTVIINPNSGPGGNRTFPDASYIAAISALNAYANVQTIGYVASHWAARPVAEYQADVNTYAHWASHTGGNIAMHGIFVDEASTNTADIAYY</sequence>
<gene>
    <name evidence="1" type="ORF">AURDEDRAFT_47624</name>
</gene>
<dbReference type="Pfam" id="PF12138">
    <property type="entry name" value="Spherulin4"/>
    <property type="match status" value="1"/>
</dbReference>
<dbReference type="OrthoDB" id="5342184at2759"/>
<proteinExistence type="predicted"/>
<evidence type="ECO:0000313" key="1">
    <source>
        <dbReference type="EMBL" id="EJD35617.1"/>
    </source>
</evidence>
<dbReference type="InParanoid" id="J0CXP7"/>